<dbReference type="AlphaFoldDB" id="A0A498JQC9"/>
<gene>
    <name evidence="1" type="ORF">DVH24_008292</name>
</gene>
<sequence length="81" mass="9255">MQADCGIFVIHYAQQVQEGKLIKPMFDKEEVFEKSVEIITTLVNHANNYSNGLQGVLEERRKSRTKAIIPDGYNEEDIISL</sequence>
<dbReference type="EMBL" id="RDQH01000332">
    <property type="protein sequence ID" value="RXH95792.1"/>
    <property type="molecule type" value="Genomic_DNA"/>
</dbReference>
<protein>
    <submittedName>
        <fullName evidence="1">Uncharacterized protein</fullName>
    </submittedName>
</protein>
<dbReference type="Proteomes" id="UP000290289">
    <property type="component" value="Chromosome 6"/>
</dbReference>
<proteinExistence type="predicted"/>
<comment type="caution">
    <text evidence="1">The sequence shown here is derived from an EMBL/GenBank/DDBJ whole genome shotgun (WGS) entry which is preliminary data.</text>
</comment>
<evidence type="ECO:0000313" key="1">
    <source>
        <dbReference type="EMBL" id="RXH95792.1"/>
    </source>
</evidence>
<accession>A0A498JQC9</accession>
<evidence type="ECO:0000313" key="2">
    <source>
        <dbReference type="Proteomes" id="UP000290289"/>
    </source>
</evidence>
<name>A0A498JQC9_MALDO</name>
<reference evidence="1 2" key="1">
    <citation type="submission" date="2018-10" db="EMBL/GenBank/DDBJ databases">
        <title>A high-quality apple genome assembly.</title>
        <authorList>
            <person name="Hu J."/>
        </authorList>
    </citation>
    <scope>NUCLEOTIDE SEQUENCE [LARGE SCALE GENOMIC DNA]</scope>
    <source>
        <strain evidence="2">cv. HFTH1</strain>
        <tissue evidence="1">Young leaf</tissue>
    </source>
</reference>
<keyword evidence="2" id="KW-1185">Reference proteome</keyword>
<organism evidence="1 2">
    <name type="scientific">Malus domestica</name>
    <name type="common">Apple</name>
    <name type="synonym">Pyrus malus</name>
    <dbReference type="NCBI Taxonomy" id="3750"/>
    <lineage>
        <taxon>Eukaryota</taxon>
        <taxon>Viridiplantae</taxon>
        <taxon>Streptophyta</taxon>
        <taxon>Embryophyta</taxon>
        <taxon>Tracheophyta</taxon>
        <taxon>Spermatophyta</taxon>
        <taxon>Magnoliopsida</taxon>
        <taxon>eudicotyledons</taxon>
        <taxon>Gunneridae</taxon>
        <taxon>Pentapetalae</taxon>
        <taxon>rosids</taxon>
        <taxon>fabids</taxon>
        <taxon>Rosales</taxon>
        <taxon>Rosaceae</taxon>
        <taxon>Amygdaloideae</taxon>
        <taxon>Maleae</taxon>
        <taxon>Malus</taxon>
    </lineage>
</organism>